<feature type="transmembrane region" description="Helical" evidence="7">
    <location>
        <begin position="57"/>
        <end position="80"/>
    </location>
</feature>
<proteinExistence type="predicted"/>
<feature type="transmembrane region" description="Helical" evidence="7">
    <location>
        <begin position="20"/>
        <end position="37"/>
    </location>
</feature>
<dbReference type="InterPro" id="IPR050321">
    <property type="entry name" value="Glycosyltr_2/OpgH_subfam"/>
</dbReference>
<keyword evidence="3" id="KW-0808">Transferase</keyword>
<feature type="transmembrane region" description="Helical" evidence="7">
    <location>
        <begin position="357"/>
        <end position="380"/>
    </location>
</feature>
<dbReference type="GO" id="GO:0016757">
    <property type="term" value="F:glycosyltransferase activity"/>
    <property type="evidence" value="ECO:0007669"/>
    <property type="project" value="UniProtKB-KW"/>
</dbReference>
<keyword evidence="6 7" id="KW-0472">Membrane</keyword>
<dbReference type="InterPro" id="IPR029044">
    <property type="entry name" value="Nucleotide-diphossugar_trans"/>
</dbReference>
<protein>
    <submittedName>
        <fullName evidence="9">Glycosyltransferase</fullName>
    </submittedName>
</protein>
<keyword evidence="5 7" id="KW-1133">Transmembrane helix</keyword>
<comment type="subcellular location">
    <subcellularLocation>
        <location evidence="1">Membrane</location>
        <topology evidence="1">Multi-pass membrane protein</topology>
    </subcellularLocation>
</comment>
<feature type="domain" description="Glycosyltransferase 2-like" evidence="8">
    <location>
        <begin position="185"/>
        <end position="377"/>
    </location>
</feature>
<feature type="transmembrane region" description="Helical" evidence="7">
    <location>
        <begin position="411"/>
        <end position="430"/>
    </location>
</feature>
<reference evidence="9" key="1">
    <citation type="submission" date="2019-03" db="EMBL/GenBank/DDBJ databases">
        <title>Lake Tanganyika Metagenome-Assembled Genomes (MAGs).</title>
        <authorList>
            <person name="Tran P."/>
        </authorList>
    </citation>
    <scope>NUCLEOTIDE SEQUENCE</scope>
    <source>
        <strain evidence="9">K_DeepCast_150m_m2_040</strain>
    </source>
</reference>
<dbReference type="Proteomes" id="UP000779900">
    <property type="component" value="Unassembled WGS sequence"/>
</dbReference>
<evidence type="ECO:0000256" key="7">
    <source>
        <dbReference type="SAM" id="Phobius"/>
    </source>
</evidence>
<evidence type="ECO:0000256" key="2">
    <source>
        <dbReference type="ARBA" id="ARBA00022676"/>
    </source>
</evidence>
<dbReference type="SUPFAM" id="SSF53448">
    <property type="entry name" value="Nucleotide-diphospho-sugar transferases"/>
    <property type="match status" value="1"/>
</dbReference>
<evidence type="ECO:0000313" key="10">
    <source>
        <dbReference type="Proteomes" id="UP000779900"/>
    </source>
</evidence>
<feature type="transmembrane region" description="Helical" evidence="7">
    <location>
        <begin position="499"/>
        <end position="527"/>
    </location>
</feature>
<gene>
    <name evidence="9" type="ORF">FJY68_10740</name>
</gene>
<dbReference type="Gene3D" id="3.90.550.10">
    <property type="entry name" value="Spore Coat Polysaccharide Biosynthesis Protein SpsA, Chain A"/>
    <property type="match status" value="1"/>
</dbReference>
<dbReference type="PANTHER" id="PTHR43867">
    <property type="entry name" value="CELLULOSE SYNTHASE CATALYTIC SUBUNIT A [UDP-FORMING]"/>
    <property type="match status" value="1"/>
</dbReference>
<evidence type="ECO:0000256" key="3">
    <source>
        <dbReference type="ARBA" id="ARBA00022679"/>
    </source>
</evidence>
<dbReference type="InterPro" id="IPR001173">
    <property type="entry name" value="Glyco_trans_2-like"/>
</dbReference>
<dbReference type="GO" id="GO:0016020">
    <property type="term" value="C:membrane"/>
    <property type="evidence" value="ECO:0007669"/>
    <property type="project" value="UniProtKB-SubCell"/>
</dbReference>
<dbReference type="AlphaFoldDB" id="A0A937XFR3"/>
<dbReference type="EMBL" id="VGIR01000074">
    <property type="protein sequence ID" value="MBM3332302.1"/>
    <property type="molecule type" value="Genomic_DNA"/>
</dbReference>
<evidence type="ECO:0000256" key="1">
    <source>
        <dbReference type="ARBA" id="ARBA00004141"/>
    </source>
</evidence>
<accession>A0A937XFR3</accession>
<evidence type="ECO:0000256" key="4">
    <source>
        <dbReference type="ARBA" id="ARBA00022692"/>
    </source>
</evidence>
<feature type="transmembrane region" description="Helical" evidence="7">
    <location>
        <begin position="442"/>
        <end position="462"/>
    </location>
</feature>
<keyword evidence="2" id="KW-0328">Glycosyltransferase</keyword>
<sequence length="577" mass="63971">MNQSTSVKRAGRLGGLSKTGLMYASLLVFWVACILLFNPRLLSLMHSSTSIPARVSVLLFVLCIDVFWLYGGYYLMMFLFSLLARLDRRPAPALAKDPPPVAVLYTTCNDFSLRAAVSCVEQAYGRHHVFVLDDSTDPGKIAEVDAFAGRFPDKVTVVRRGTRDGYKAGNVNSALRNYVKGYPYFALVDADGVIPPDFVAKLTPYFGLDERIAFVQGSHSPHPVQKSRFAQDLAEGILPLWTVYFPPKNKYGFVVFLGHGGIIRRDVWEQAGGFPEVVSEDLAFSTKIREMGYTGYFVPGVVSLEDFPESYAQLRKQQVKYTKGSLEYMARGFGGFARARGVKWYEKADVLFSCTSLYLPAFYLLFLFLYCLVLPAYWGIDKPLNISLPGLNVRLWTACVFRQEFKSIGTAGFYALTILTMVAPILGCLGPMLRRPAKTLRLLCLSTVPYLSLVFASFWSAFNYLFTKRAVFLVTGDRRQVGGSQGHPTRRCSLLVPELVLGLFLTAVGLRLVNLSLLALSISLILGSLVHRFGWSNRVLAPALFVPALLILGAVGTLGMGAIGLQGIFLPFFMVHF</sequence>
<feature type="transmembrane region" description="Helical" evidence="7">
    <location>
        <begin position="539"/>
        <end position="569"/>
    </location>
</feature>
<evidence type="ECO:0000313" key="9">
    <source>
        <dbReference type="EMBL" id="MBM3332302.1"/>
    </source>
</evidence>
<dbReference type="PANTHER" id="PTHR43867:SF2">
    <property type="entry name" value="CELLULOSE SYNTHASE CATALYTIC SUBUNIT A [UDP-FORMING]"/>
    <property type="match status" value="1"/>
</dbReference>
<organism evidence="9 10">
    <name type="scientific">candidate division WOR-3 bacterium</name>
    <dbReference type="NCBI Taxonomy" id="2052148"/>
    <lineage>
        <taxon>Bacteria</taxon>
        <taxon>Bacteria division WOR-3</taxon>
    </lineage>
</organism>
<name>A0A937XFR3_UNCW3</name>
<evidence type="ECO:0000256" key="5">
    <source>
        <dbReference type="ARBA" id="ARBA00022989"/>
    </source>
</evidence>
<evidence type="ECO:0000256" key="6">
    <source>
        <dbReference type="ARBA" id="ARBA00023136"/>
    </source>
</evidence>
<evidence type="ECO:0000259" key="8">
    <source>
        <dbReference type="Pfam" id="PF13632"/>
    </source>
</evidence>
<keyword evidence="4 7" id="KW-0812">Transmembrane</keyword>
<comment type="caution">
    <text evidence="9">The sequence shown here is derived from an EMBL/GenBank/DDBJ whole genome shotgun (WGS) entry which is preliminary data.</text>
</comment>
<dbReference type="Pfam" id="PF13632">
    <property type="entry name" value="Glyco_trans_2_3"/>
    <property type="match status" value="1"/>
</dbReference>